<reference evidence="7" key="1">
    <citation type="submission" date="2022-05" db="EMBL/GenBank/DDBJ databases">
        <title>Using nanopore sequencing to obtain complete genomes from saliva samples.</title>
        <authorList>
            <person name="Baker J.L."/>
        </authorList>
    </citation>
    <scope>NUCLEOTIDE SEQUENCE</scope>
    <source>
        <strain evidence="7">JCVI-JB-Lp32</strain>
    </source>
</reference>
<accession>A0A9E7APN3</accession>
<dbReference type="GO" id="GO:0005829">
    <property type="term" value="C:cytosol"/>
    <property type="evidence" value="ECO:0007669"/>
    <property type="project" value="TreeGrafter"/>
</dbReference>
<dbReference type="InterPro" id="IPR005475">
    <property type="entry name" value="Transketolase-like_Pyr-bd"/>
</dbReference>
<dbReference type="EMBL" id="CP097092">
    <property type="protein sequence ID" value="UQF78187.1"/>
    <property type="molecule type" value="Genomic_DNA"/>
</dbReference>
<dbReference type="GO" id="GO:0000287">
    <property type="term" value="F:magnesium ion binding"/>
    <property type="evidence" value="ECO:0007669"/>
    <property type="project" value="UniProtKB-ARBA"/>
</dbReference>
<dbReference type="NCBIfam" id="NF008968">
    <property type="entry name" value="PRK12315.1"/>
    <property type="match status" value="1"/>
</dbReference>
<sequence length="491" mass="53040">MYLENINGPEDVKKLDAEARAALAQEIRDNLLVMESKHGGHFGPNFGIVEATIALHTVFNSPVDHIVYDVSHQTYPHKMLTGRKQAYMDPALYDSVSPYTDPAETPHDLFKIGHTSTSISLALGLAKARDIMGGKENIIAVIGDGSMSGGEALEGLNVAGELNSNFIIVFNDNQMSIAENHGGMYDQFAELRRTNGAAENNLFKSMGLDYLYVNDGNDIEALIAAFEQVKDSTHPVVVHINTLKGKGYAPAEANKEKWHWHMPFDIQTGQSPASGSSESYASIFAEYALKRAKTDPKFLVLMSAVPGLLGLTQERREELGKHYLDVGIAEETAVAMASGAAHAGAHVVWGSSATFIQRTYDQLTQDLALNQNPAVIVGSGSIRGLMAATHQGLSSISMIANIPNMVYLAPSNAEEYIAMLDWALDQDKHPVYIAIPSGPVVHAEGSVRTNFDALNTYEVTRKGSKVAVLALGDFYDLGEKTVEALSSTSGN</sequence>
<evidence type="ECO:0000313" key="8">
    <source>
        <dbReference type="Proteomes" id="UP000831562"/>
    </source>
</evidence>
<organism evidence="7 8">
    <name type="scientific">Lancefieldella parvula</name>
    <dbReference type="NCBI Taxonomy" id="1382"/>
    <lineage>
        <taxon>Bacteria</taxon>
        <taxon>Bacillati</taxon>
        <taxon>Actinomycetota</taxon>
        <taxon>Coriobacteriia</taxon>
        <taxon>Coriobacteriales</taxon>
        <taxon>Atopobiaceae</taxon>
        <taxon>Lancefieldella</taxon>
    </lineage>
</organism>
<keyword evidence="3 7" id="KW-0808">Transferase</keyword>
<dbReference type="GO" id="GO:0008661">
    <property type="term" value="F:1-deoxy-D-xylulose-5-phosphate synthase activity"/>
    <property type="evidence" value="ECO:0007669"/>
    <property type="project" value="UniProtKB-EC"/>
</dbReference>
<keyword evidence="5" id="KW-0786">Thiamine pyrophosphate</keyword>
<dbReference type="EC" id="2.2.1.7" evidence="7"/>
<comment type="cofactor">
    <cofactor evidence="1">
        <name>Mg(2+)</name>
        <dbReference type="ChEBI" id="CHEBI:18420"/>
    </cofactor>
</comment>
<dbReference type="Pfam" id="PF13292">
    <property type="entry name" value="DXP_synthase_N"/>
    <property type="match status" value="2"/>
</dbReference>
<dbReference type="InterPro" id="IPR005477">
    <property type="entry name" value="Dxylulose-5-P_synthase"/>
</dbReference>
<dbReference type="FunFam" id="3.40.50.970:FF:000010">
    <property type="entry name" value="1-deoxy-D-xylulose-5-phosphate synthase"/>
    <property type="match status" value="1"/>
</dbReference>
<dbReference type="InterPro" id="IPR029061">
    <property type="entry name" value="THDP-binding"/>
</dbReference>
<dbReference type="SUPFAM" id="SSF52518">
    <property type="entry name" value="Thiamin diphosphate-binding fold (THDP-binding)"/>
    <property type="match status" value="2"/>
</dbReference>
<dbReference type="CDD" id="cd02007">
    <property type="entry name" value="TPP_DXS"/>
    <property type="match status" value="1"/>
</dbReference>
<dbReference type="AlphaFoldDB" id="A0A9E7APN3"/>
<proteinExistence type="predicted"/>
<comment type="subunit">
    <text evidence="2">Homodimer.</text>
</comment>
<dbReference type="GO" id="GO:0016114">
    <property type="term" value="P:terpenoid biosynthetic process"/>
    <property type="evidence" value="ECO:0007669"/>
    <property type="project" value="InterPro"/>
</dbReference>
<dbReference type="GO" id="GO:0019288">
    <property type="term" value="P:isopentenyl diphosphate biosynthetic process, methylerythritol 4-phosphate pathway"/>
    <property type="evidence" value="ECO:0007669"/>
    <property type="project" value="TreeGrafter"/>
</dbReference>
<protein>
    <submittedName>
        <fullName evidence="7">1-deoxy-D-xylulose-5-phosphate synthase</fullName>
        <ecNumber evidence="7">2.2.1.7</ecNumber>
    </submittedName>
</protein>
<dbReference type="Pfam" id="PF02779">
    <property type="entry name" value="Transket_pyr"/>
    <property type="match status" value="1"/>
</dbReference>
<keyword evidence="4" id="KW-0460">Magnesium</keyword>
<evidence type="ECO:0000259" key="6">
    <source>
        <dbReference type="SMART" id="SM00861"/>
    </source>
</evidence>
<evidence type="ECO:0000256" key="4">
    <source>
        <dbReference type="ARBA" id="ARBA00022842"/>
    </source>
</evidence>
<evidence type="ECO:0000256" key="3">
    <source>
        <dbReference type="ARBA" id="ARBA00022679"/>
    </source>
</evidence>
<dbReference type="PANTHER" id="PTHR43322:SF1">
    <property type="entry name" value="1-DEOXY-D-XYLULOSE-5-PHOSPHATE SYNTHASE"/>
    <property type="match status" value="1"/>
</dbReference>
<dbReference type="SMART" id="SM00861">
    <property type="entry name" value="Transket_pyr"/>
    <property type="match status" value="1"/>
</dbReference>
<feature type="domain" description="Transketolase-like pyrimidine-binding" evidence="6">
    <location>
        <begin position="278"/>
        <end position="443"/>
    </location>
</feature>
<evidence type="ECO:0000313" key="7">
    <source>
        <dbReference type="EMBL" id="UQF78187.1"/>
    </source>
</evidence>
<dbReference type="Proteomes" id="UP000831562">
    <property type="component" value="Chromosome"/>
</dbReference>
<evidence type="ECO:0000256" key="5">
    <source>
        <dbReference type="ARBA" id="ARBA00023052"/>
    </source>
</evidence>
<gene>
    <name evidence="7" type="ORF">M3I19_00340</name>
</gene>
<dbReference type="Gene3D" id="3.40.50.970">
    <property type="match status" value="2"/>
</dbReference>
<dbReference type="PANTHER" id="PTHR43322">
    <property type="entry name" value="1-D-DEOXYXYLULOSE 5-PHOSPHATE SYNTHASE-RELATED"/>
    <property type="match status" value="1"/>
</dbReference>
<dbReference type="CDD" id="cd07033">
    <property type="entry name" value="TPP_PYR_DXS_TK_like"/>
    <property type="match status" value="1"/>
</dbReference>
<dbReference type="NCBIfam" id="NF003933">
    <property type="entry name" value="PRK05444.2-2"/>
    <property type="match status" value="1"/>
</dbReference>
<evidence type="ECO:0000256" key="2">
    <source>
        <dbReference type="ARBA" id="ARBA00011738"/>
    </source>
</evidence>
<name>A0A9E7APN3_9ACTN</name>
<evidence type="ECO:0000256" key="1">
    <source>
        <dbReference type="ARBA" id="ARBA00001946"/>
    </source>
</evidence>